<feature type="domain" description="ABC-2 type transporter transmembrane" evidence="8">
    <location>
        <begin position="1"/>
        <end position="157"/>
    </location>
</feature>
<keyword evidence="10" id="KW-1185">Reference proteome</keyword>
<evidence type="ECO:0000256" key="6">
    <source>
        <dbReference type="SAM" id="Phobius"/>
    </source>
</evidence>
<keyword evidence="2" id="KW-0813">Transport</keyword>
<evidence type="ECO:0000259" key="8">
    <source>
        <dbReference type="Pfam" id="PF01061"/>
    </source>
</evidence>
<proteinExistence type="predicted"/>
<dbReference type="PANTHER" id="PTHR19241">
    <property type="entry name" value="ATP-BINDING CASSETTE TRANSPORTER"/>
    <property type="match status" value="1"/>
</dbReference>
<keyword evidence="4 6" id="KW-1133">Transmembrane helix</keyword>
<evidence type="ECO:0000256" key="3">
    <source>
        <dbReference type="ARBA" id="ARBA00022692"/>
    </source>
</evidence>
<organism evidence="9 10">
    <name type="scientific">Phytophthora pseudosyringae</name>
    <dbReference type="NCBI Taxonomy" id="221518"/>
    <lineage>
        <taxon>Eukaryota</taxon>
        <taxon>Sar</taxon>
        <taxon>Stramenopiles</taxon>
        <taxon>Oomycota</taxon>
        <taxon>Peronosporomycetes</taxon>
        <taxon>Peronosporales</taxon>
        <taxon>Peronosporaceae</taxon>
        <taxon>Phytophthora</taxon>
    </lineage>
</organism>
<dbReference type="Pfam" id="PF01061">
    <property type="entry name" value="ABC2_membrane"/>
    <property type="match status" value="1"/>
</dbReference>
<sequence length="183" mass="20854">MGMLFCTTGFLSFISVSSVMPMASEDRLVFYRERAAQTYNALWYFVGSTVVEVPYVFFSTMLLMAPYFPMVGFTGVATFFAYWVQLSMHVLWQAYFGQFMSYLLPTVEVAMIFGVLLQMIFFLFNGFNPRGSSILTGYKWLYDITPHKYSLALVASLVFGDCPMALKWGAKSRLGRPLPSLRI</sequence>
<feature type="transmembrane region" description="Helical" evidence="6">
    <location>
        <begin position="42"/>
        <end position="64"/>
    </location>
</feature>
<dbReference type="GO" id="GO:0140359">
    <property type="term" value="F:ABC-type transporter activity"/>
    <property type="evidence" value="ECO:0007669"/>
    <property type="project" value="InterPro"/>
</dbReference>
<dbReference type="Proteomes" id="UP000694044">
    <property type="component" value="Unassembled WGS sequence"/>
</dbReference>
<comment type="subcellular location">
    <subcellularLocation>
        <location evidence="1">Membrane</location>
        <topology evidence="1">Multi-pass membrane protein</topology>
    </subcellularLocation>
</comment>
<reference evidence="9" key="1">
    <citation type="submission" date="2021-02" db="EMBL/GenBank/DDBJ databases">
        <authorList>
            <person name="Palmer J.M."/>
        </authorList>
    </citation>
    <scope>NUCLEOTIDE SEQUENCE</scope>
    <source>
        <strain evidence="9">SCRP734</strain>
    </source>
</reference>
<keyword evidence="3 6" id="KW-0812">Transmembrane</keyword>
<gene>
    <name evidence="9" type="ORF">PHYPSEUDO_004917</name>
</gene>
<dbReference type="GO" id="GO:0016020">
    <property type="term" value="C:membrane"/>
    <property type="evidence" value="ECO:0007669"/>
    <property type="project" value="UniProtKB-SubCell"/>
</dbReference>
<dbReference type="AlphaFoldDB" id="A0A8T1WBG9"/>
<evidence type="ECO:0000256" key="4">
    <source>
        <dbReference type="ARBA" id="ARBA00022989"/>
    </source>
</evidence>
<name>A0A8T1WBG9_9STRA</name>
<feature type="transmembrane region" description="Helical" evidence="6">
    <location>
        <begin position="71"/>
        <end position="96"/>
    </location>
</feature>
<comment type="caution">
    <text evidence="9">The sequence shown here is derived from an EMBL/GenBank/DDBJ whole genome shotgun (WGS) entry which is preliminary data.</text>
</comment>
<dbReference type="OrthoDB" id="111636at2759"/>
<feature type="transmembrane region" description="Helical" evidence="6">
    <location>
        <begin position="102"/>
        <end position="124"/>
    </location>
</feature>
<feature type="chain" id="PRO_5035855809" description="ABC-2 type transporter transmembrane domain-containing protein" evidence="7">
    <location>
        <begin position="19"/>
        <end position="183"/>
    </location>
</feature>
<accession>A0A8T1WBG9</accession>
<dbReference type="InterPro" id="IPR013525">
    <property type="entry name" value="ABC2_TM"/>
</dbReference>
<evidence type="ECO:0000256" key="7">
    <source>
        <dbReference type="SAM" id="SignalP"/>
    </source>
</evidence>
<dbReference type="EMBL" id="JAGDFM010000021">
    <property type="protein sequence ID" value="KAG7391382.1"/>
    <property type="molecule type" value="Genomic_DNA"/>
</dbReference>
<evidence type="ECO:0000256" key="1">
    <source>
        <dbReference type="ARBA" id="ARBA00004141"/>
    </source>
</evidence>
<keyword evidence="5 6" id="KW-0472">Membrane</keyword>
<protein>
    <recommendedName>
        <fullName evidence="8">ABC-2 type transporter transmembrane domain-containing protein</fullName>
    </recommendedName>
</protein>
<evidence type="ECO:0000256" key="2">
    <source>
        <dbReference type="ARBA" id="ARBA00022448"/>
    </source>
</evidence>
<keyword evidence="7" id="KW-0732">Signal</keyword>
<evidence type="ECO:0000313" key="10">
    <source>
        <dbReference type="Proteomes" id="UP000694044"/>
    </source>
</evidence>
<evidence type="ECO:0000313" key="9">
    <source>
        <dbReference type="EMBL" id="KAG7391382.1"/>
    </source>
</evidence>
<feature type="signal peptide" evidence="7">
    <location>
        <begin position="1"/>
        <end position="18"/>
    </location>
</feature>
<evidence type="ECO:0000256" key="5">
    <source>
        <dbReference type="ARBA" id="ARBA00023136"/>
    </source>
</evidence>